<protein>
    <recommendedName>
        <fullName evidence="4">Trep_Strep domain-containing protein</fullName>
    </recommendedName>
</protein>
<dbReference type="AlphaFoldDB" id="A0A564UB76"/>
<evidence type="ECO:0008006" key="4">
    <source>
        <dbReference type="Google" id="ProtNLM"/>
    </source>
</evidence>
<feature type="transmembrane region" description="Helical" evidence="1">
    <location>
        <begin position="48"/>
        <end position="66"/>
    </location>
</feature>
<organism evidence="2 3">
    <name type="scientific">Dorea longicatena</name>
    <dbReference type="NCBI Taxonomy" id="88431"/>
    <lineage>
        <taxon>Bacteria</taxon>
        <taxon>Bacillati</taxon>
        <taxon>Bacillota</taxon>
        <taxon>Clostridia</taxon>
        <taxon>Lachnospirales</taxon>
        <taxon>Lachnospiraceae</taxon>
        <taxon>Dorea</taxon>
    </lineage>
</organism>
<feature type="transmembrane region" description="Helical" evidence="1">
    <location>
        <begin position="20"/>
        <end position="42"/>
    </location>
</feature>
<sequence>MPTAKQDKTRKNGLTVKDLIVMGVFGALLMVCSMIGGVLFAVTPTLTFYFSIGAALLPGPVFLLLLAKVPKRWGLTIIGVIISLLSLIMGMHWGMCVGGLIGAFLADMIAGAKNYRSKKLNILAYIVYSFGPMGTYIAYFVDPEGWASTMLQNGTTQEYINAMNNAAAWWVLVIMIVGTALIAWLSGLVGCKLLRKQFEKAGITA</sequence>
<dbReference type="EMBL" id="CABHNM010000054">
    <property type="protein sequence ID" value="VUX16756.1"/>
    <property type="molecule type" value="Genomic_DNA"/>
</dbReference>
<feature type="transmembrane region" description="Helical" evidence="1">
    <location>
        <begin position="122"/>
        <end position="141"/>
    </location>
</feature>
<keyword evidence="1" id="KW-0472">Membrane</keyword>
<dbReference type="InterPro" id="IPR011733">
    <property type="entry name" value="CHP02185_IM"/>
</dbReference>
<dbReference type="Proteomes" id="UP000398619">
    <property type="component" value="Unassembled WGS sequence"/>
</dbReference>
<gene>
    <name evidence="2" type="ORF">DLSSTS7063_02314</name>
</gene>
<evidence type="ECO:0000313" key="3">
    <source>
        <dbReference type="Proteomes" id="UP000398619"/>
    </source>
</evidence>
<evidence type="ECO:0000256" key="1">
    <source>
        <dbReference type="SAM" id="Phobius"/>
    </source>
</evidence>
<keyword evidence="1" id="KW-1133">Transmembrane helix</keyword>
<reference evidence="2 3" key="1">
    <citation type="submission" date="2019-07" db="EMBL/GenBank/DDBJ databases">
        <authorList>
            <person name="Hibberd C M."/>
            <person name="Gehrig L. J."/>
            <person name="Chang H.-W."/>
            <person name="Venkatesh S."/>
        </authorList>
    </citation>
    <scope>NUCLEOTIDE SEQUENCE [LARGE SCALE GENOMIC DNA]</scope>
    <source>
        <strain evidence="2">Dorea_longicatena_SSTS_Bg7063</strain>
    </source>
</reference>
<name>A0A564UB76_9FIRM</name>
<dbReference type="RefSeq" id="WP_005342575.1">
    <property type="nucleotide sequence ID" value="NZ_CABHNM010000054.1"/>
</dbReference>
<evidence type="ECO:0000313" key="2">
    <source>
        <dbReference type="EMBL" id="VUX16756.1"/>
    </source>
</evidence>
<feature type="transmembrane region" description="Helical" evidence="1">
    <location>
        <begin position="97"/>
        <end position="115"/>
    </location>
</feature>
<accession>A0A564UB76</accession>
<feature type="transmembrane region" description="Helical" evidence="1">
    <location>
        <begin position="167"/>
        <end position="190"/>
    </location>
</feature>
<dbReference type="Pfam" id="PF09605">
    <property type="entry name" value="Trep_Strep"/>
    <property type="match status" value="1"/>
</dbReference>
<proteinExistence type="predicted"/>
<feature type="transmembrane region" description="Helical" evidence="1">
    <location>
        <begin position="73"/>
        <end position="91"/>
    </location>
</feature>
<dbReference type="NCBIfam" id="TIGR02185">
    <property type="entry name" value="Trep_Strep"/>
    <property type="match status" value="1"/>
</dbReference>
<keyword evidence="1" id="KW-0812">Transmembrane</keyword>